<dbReference type="SMART" id="SM00229">
    <property type="entry name" value="RasGEFN"/>
    <property type="match status" value="1"/>
</dbReference>
<dbReference type="InterPro" id="IPR001895">
    <property type="entry name" value="RASGEF_cat_dom"/>
</dbReference>
<gene>
    <name evidence="7" type="primary">109589286</name>
</gene>
<name>A0A1X7VNG1_AMPQE</name>
<feature type="compositionally biased region" description="Low complexity" evidence="3">
    <location>
        <begin position="524"/>
        <end position="549"/>
    </location>
</feature>
<sequence>MATPLDVTEFTAKERDAARKDLIKKIESYNKKVRKSKTKETSFPLSAPQTQDLVYRGVIRITYDRGYAIQTKSMLVGSDSVTEDLIRQLIEVLGLSGKPEDYVLEERNHSTHSTRVLGKTECPLNLQLQYGAHAPLLEIRLVKISKETRASGRTRGETQNVEKEDEKSHHPKRGNSSITPKDEVTDHGAANIEQMMDEALEDLPGLVSDIKEELRLLSTIVAHEGKPYPHVPSRRVLWDTLKPQVSALVKHIRHLVDNEEWLVTRHCPSDEFRLVVTLLLELITDYSRELITVTKELCGLKGAARTGFETSVGNFLQQIKFISNLVERSCDCLRAAALSGYLLHATAPENFLKGQLDEKSYFVGSGRISGVLVFTTITAYLGLIRAAYEDKADYFAALAHNMLQSTGRALEKIQESKEYSLIHLHPLRSRIMDMEHKLKVAMDRLVKRVKTAASKETQPAAVPDLLIAGHTLIVAMLDYLLVAQCASLLHEIRISGWELLQLPWVQGWASSRAAKNNDDDECWSSSPISSTTSGSTAGKSIGTLSSTSSSKRHSKERKSRIASHPKVNGTEFSPSSPSILSIEQLTLQPSHLPLNYNGDSGEDADDEGTRSISSSDQGIKPSAPNVSPVKPLSPHLFSNDSSQYMGIDAVKRLRKHYILNKAISKVAESLLLKVTQSVQFLTQQCRENSKENYHATVDEILRAARHLRDEVSAMECDILGSSNMQETLDNSGEQLKTATISIYMSLSAACAPQASDRDRMRLMTSATHISEICTKTIRDALTMVSDHKKALAQAEKLEEEFVALMTGHRIKNKRDSSNKSDSSPSISRVRKAISGAKLPSDHDSDTVIFEEISPRAFMPGSAWAATATPKIIGGTLKQLLQRLTHERTVESEFVETFILAFHRFLPCEQLLSSLIERYHIKPDLTDIDPDTVEIDIIIPIRLRVVHALRLWLKFHPQDFNSDSPLRGEMESFLRGIEGEMGACSKQLQKLLQGDRSSLTQMMKRQTSQPIEPIIKDNKFSITDANTLELARQLCIKYFNLFNQVQLKEFSMLAWESERDQGKLIEKIPGLTAVKLFSRNLSKVVTETLLVDDEIERQSLIISYFIKSAESCLQLNNFEAVAAIIAGLTSESARTGTRGAWELVSDFEISTLKSLQESVSKEGNYQRFHAKFKTLHLVPNIPLIDAILSEVTHIHHGFPDALPDHSKDIINFTKWRKLGRHLLLISVIQNTPYTFVPVEVIQEYFKSLQLTES</sequence>
<dbReference type="STRING" id="400682.A0A1X7VNG1"/>
<dbReference type="Proteomes" id="UP000007879">
    <property type="component" value="Unassembled WGS sequence"/>
</dbReference>
<dbReference type="PANTHER" id="PTHR23113:SF368">
    <property type="entry name" value="CELL DIVISION CONTROL PROTEIN 25"/>
    <property type="match status" value="1"/>
</dbReference>
<evidence type="ECO:0000313" key="7">
    <source>
        <dbReference type="EnsemblMetazoa" id="Aqu2.1.41612_001"/>
    </source>
</evidence>
<reference evidence="7" key="2">
    <citation type="submission" date="2017-05" db="UniProtKB">
        <authorList>
            <consortium name="EnsemblMetazoa"/>
        </authorList>
    </citation>
    <scope>IDENTIFICATION</scope>
</reference>
<dbReference type="Gene3D" id="3.10.20.90">
    <property type="entry name" value="Phosphatidylinositol 3-kinase Catalytic Subunit, Chain A, domain 1"/>
    <property type="match status" value="1"/>
</dbReference>
<dbReference type="InterPro" id="IPR023578">
    <property type="entry name" value="Ras_GEF_dom_sf"/>
</dbReference>
<feature type="compositionally biased region" description="Basic residues" evidence="3">
    <location>
        <begin position="550"/>
        <end position="563"/>
    </location>
</feature>
<dbReference type="EnsemblMetazoa" id="Aqu2.1.41612_001">
    <property type="protein sequence ID" value="Aqu2.1.41612_001"/>
    <property type="gene ID" value="Aqu2.1.41612"/>
</dbReference>
<dbReference type="SUPFAM" id="SSF54236">
    <property type="entry name" value="Ubiquitin-like"/>
    <property type="match status" value="1"/>
</dbReference>
<protein>
    <recommendedName>
        <fullName evidence="9">Ras-GEF domain-containing protein</fullName>
    </recommendedName>
</protein>
<dbReference type="KEGG" id="aqu:109589286"/>
<evidence type="ECO:0000259" key="4">
    <source>
        <dbReference type="PROSITE" id="PS50009"/>
    </source>
</evidence>
<evidence type="ECO:0008006" key="9">
    <source>
        <dbReference type="Google" id="ProtNLM"/>
    </source>
</evidence>
<proteinExistence type="predicted"/>
<dbReference type="InterPro" id="IPR008937">
    <property type="entry name" value="Ras-like_GEF"/>
</dbReference>
<evidence type="ECO:0000256" key="2">
    <source>
        <dbReference type="PROSITE-ProRule" id="PRU00168"/>
    </source>
</evidence>
<dbReference type="Pfam" id="PF00618">
    <property type="entry name" value="RasGEF_N"/>
    <property type="match status" value="1"/>
</dbReference>
<dbReference type="PROSITE" id="PS50009">
    <property type="entry name" value="RASGEF_CAT"/>
    <property type="match status" value="1"/>
</dbReference>
<organism evidence="7">
    <name type="scientific">Amphimedon queenslandica</name>
    <name type="common">Sponge</name>
    <dbReference type="NCBI Taxonomy" id="400682"/>
    <lineage>
        <taxon>Eukaryota</taxon>
        <taxon>Metazoa</taxon>
        <taxon>Porifera</taxon>
        <taxon>Demospongiae</taxon>
        <taxon>Heteroscleromorpha</taxon>
        <taxon>Haplosclerida</taxon>
        <taxon>Niphatidae</taxon>
        <taxon>Amphimedon</taxon>
    </lineage>
</organism>
<dbReference type="AlphaFoldDB" id="A0A1X7VNG1"/>
<dbReference type="EnsemblMetazoa" id="XM_020005395.1">
    <property type="protein sequence ID" value="XP_019860954.1"/>
    <property type="gene ID" value="LOC109589286"/>
</dbReference>
<dbReference type="GO" id="GO:0005886">
    <property type="term" value="C:plasma membrane"/>
    <property type="evidence" value="ECO:0007669"/>
    <property type="project" value="TreeGrafter"/>
</dbReference>
<keyword evidence="1 2" id="KW-0344">Guanine-nucleotide releasing factor</keyword>
<feature type="region of interest" description="Disordered" evidence="3">
    <location>
        <begin position="515"/>
        <end position="577"/>
    </location>
</feature>
<dbReference type="OrthoDB" id="10254377at2759"/>
<feature type="region of interest" description="Disordered" evidence="3">
    <location>
        <begin position="149"/>
        <end position="184"/>
    </location>
</feature>
<dbReference type="PANTHER" id="PTHR23113">
    <property type="entry name" value="GUANINE NUCLEOTIDE EXCHANGE FACTOR"/>
    <property type="match status" value="1"/>
</dbReference>
<evidence type="ECO:0000256" key="1">
    <source>
        <dbReference type="ARBA" id="ARBA00022658"/>
    </source>
</evidence>
<dbReference type="Gene3D" id="1.10.840.10">
    <property type="entry name" value="Ras guanine-nucleotide exchange factors catalytic domain"/>
    <property type="match status" value="1"/>
</dbReference>
<reference evidence="8" key="1">
    <citation type="journal article" date="2010" name="Nature">
        <title>The Amphimedon queenslandica genome and the evolution of animal complexity.</title>
        <authorList>
            <person name="Srivastava M."/>
            <person name="Simakov O."/>
            <person name="Chapman J."/>
            <person name="Fahey B."/>
            <person name="Gauthier M.E."/>
            <person name="Mitros T."/>
            <person name="Richards G.S."/>
            <person name="Conaco C."/>
            <person name="Dacre M."/>
            <person name="Hellsten U."/>
            <person name="Larroux C."/>
            <person name="Putnam N.H."/>
            <person name="Stanke M."/>
            <person name="Adamska M."/>
            <person name="Darling A."/>
            <person name="Degnan S.M."/>
            <person name="Oakley T.H."/>
            <person name="Plachetzki D.C."/>
            <person name="Zhai Y."/>
            <person name="Adamski M."/>
            <person name="Calcino A."/>
            <person name="Cummins S.F."/>
            <person name="Goodstein D.M."/>
            <person name="Harris C."/>
            <person name="Jackson D.J."/>
            <person name="Leys S.P."/>
            <person name="Shu S."/>
            <person name="Woodcroft B.J."/>
            <person name="Vervoort M."/>
            <person name="Kosik K.S."/>
            <person name="Manning G."/>
            <person name="Degnan B.M."/>
            <person name="Rokhsar D.S."/>
        </authorList>
    </citation>
    <scope>NUCLEOTIDE SEQUENCE [LARGE SCALE GENOMIC DNA]</scope>
</reference>
<keyword evidence="8" id="KW-1185">Reference proteome</keyword>
<feature type="compositionally biased region" description="Basic and acidic residues" evidence="3">
    <location>
        <begin position="149"/>
        <end position="168"/>
    </location>
</feature>
<dbReference type="PROSITE" id="PS50212">
    <property type="entry name" value="RASGEF_NTER"/>
    <property type="match status" value="1"/>
</dbReference>
<evidence type="ECO:0000256" key="3">
    <source>
        <dbReference type="SAM" id="MobiDB-lite"/>
    </source>
</evidence>
<dbReference type="SMART" id="SM00147">
    <property type="entry name" value="RasGEF"/>
    <property type="match status" value="1"/>
</dbReference>
<dbReference type="Pfam" id="PF00788">
    <property type="entry name" value="RA"/>
    <property type="match status" value="1"/>
</dbReference>
<dbReference type="GO" id="GO:0005085">
    <property type="term" value="F:guanyl-nucleotide exchange factor activity"/>
    <property type="evidence" value="ECO:0007669"/>
    <property type="project" value="UniProtKB-KW"/>
</dbReference>
<dbReference type="SUPFAM" id="SSF48366">
    <property type="entry name" value="Ras GEF"/>
    <property type="match status" value="1"/>
</dbReference>
<feature type="domain" description="N-terminal Ras-GEF" evidence="6">
    <location>
        <begin position="867"/>
        <end position="995"/>
    </location>
</feature>
<dbReference type="CDD" id="cd06224">
    <property type="entry name" value="REM"/>
    <property type="match status" value="1"/>
</dbReference>
<dbReference type="InterPro" id="IPR029071">
    <property type="entry name" value="Ubiquitin-like_domsf"/>
</dbReference>
<dbReference type="GO" id="GO:0007265">
    <property type="term" value="P:Ras protein signal transduction"/>
    <property type="evidence" value="ECO:0007669"/>
    <property type="project" value="TreeGrafter"/>
</dbReference>
<feature type="domain" description="Ras-associating" evidence="5">
    <location>
        <begin position="55"/>
        <end position="144"/>
    </location>
</feature>
<accession>A0A1X7VNG1</accession>
<evidence type="ECO:0000259" key="6">
    <source>
        <dbReference type="PROSITE" id="PS50212"/>
    </source>
</evidence>
<dbReference type="Gene3D" id="1.20.870.10">
    <property type="entry name" value="Son of sevenless (SoS) protein Chain: S domain 1"/>
    <property type="match status" value="1"/>
</dbReference>
<dbReference type="InterPro" id="IPR000651">
    <property type="entry name" value="Ras-like_Gua-exchang_fac_N"/>
</dbReference>
<evidence type="ECO:0000259" key="5">
    <source>
        <dbReference type="PROSITE" id="PS50200"/>
    </source>
</evidence>
<evidence type="ECO:0000313" key="8">
    <source>
        <dbReference type="Proteomes" id="UP000007879"/>
    </source>
</evidence>
<dbReference type="PROSITE" id="PS50200">
    <property type="entry name" value="RA"/>
    <property type="match status" value="1"/>
</dbReference>
<dbReference type="InterPro" id="IPR036964">
    <property type="entry name" value="RASGEF_cat_dom_sf"/>
</dbReference>
<dbReference type="InParanoid" id="A0A1X7VNG1"/>
<dbReference type="EnsemblMetazoa" id="XM_020005391.1">
    <property type="protein sequence ID" value="XP_019860950.1"/>
    <property type="gene ID" value="LOC109589286"/>
</dbReference>
<dbReference type="eggNOG" id="KOG3417">
    <property type="taxonomic scope" value="Eukaryota"/>
</dbReference>
<feature type="domain" description="Ras-GEF" evidence="4">
    <location>
        <begin position="1025"/>
        <end position="1252"/>
    </location>
</feature>
<dbReference type="InterPro" id="IPR000159">
    <property type="entry name" value="RA_dom"/>
</dbReference>
<dbReference type="Pfam" id="PF00617">
    <property type="entry name" value="RasGEF"/>
    <property type="match status" value="1"/>
</dbReference>
<feature type="region of interest" description="Disordered" evidence="3">
    <location>
        <begin position="591"/>
        <end position="631"/>
    </location>
</feature>
<dbReference type="CDD" id="cd17043">
    <property type="entry name" value="RA"/>
    <property type="match status" value="1"/>
</dbReference>